<dbReference type="Proteomes" id="UP001519460">
    <property type="component" value="Unassembled WGS sequence"/>
</dbReference>
<sequence>MLRPSKNIKAADHRRPPSALHYNAASVSPSIIITSRFVSLPHPPHLSPSPPTNPFRRPRSAATRLSAELYHDSAVTTRLRQQGGRAAERRSKTAWSKSG</sequence>
<evidence type="ECO:0000313" key="3">
    <source>
        <dbReference type="Proteomes" id="UP001519460"/>
    </source>
</evidence>
<organism evidence="2 3">
    <name type="scientific">Batillaria attramentaria</name>
    <dbReference type="NCBI Taxonomy" id="370345"/>
    <lineage>
        <taxon>Eukaryota</taxon>
        <taxon>Metazoa</taxon>
        <taxon>Spiralia</taxon>
        <taxon>Lophotrochozoa</taxon>
        <taxon>Mollusca</taxon>
        <taxon>Gastropoda</taxon>
        <taxon>Caenogastropoda</taxon>
        <taxon>Sorbeoconcha</taxon>
        <taxon>Cerithioidea</taxon>
        <taxon>Batillariidae</taxon>
        <taxon>Batillaria</taxon>
    </lineage>
</organism>
<evidence type="ECO:0000256" key="1">
    <source>
        <dbReference type="SAM" id="MobiDB-lite"/>
    </source>
</evidence>
<proteinExistence type="predicted"/>
<reference evidence="2 3" key="1">
    <citation type="journal article" date="2023" name="Sci. Data">
        <title>Genome assembly of the Korean intertidal mud-creeper Batillaria attramentaria.</title>
        <authorList>
            <person name="Patra A.K."/>
            <person name="Ho P.T."/>
            <person name="Jun S."/>
            <person name="Lee S.J."/>
            <person name="Kim Y."/>
            <person name="Won Y.J."/>
        </authorList>
    </citation>
    <scope>NUCLEOTIDE SEQUENCE [LARGE SCALE GENOMIC DNA]</scope>
    <source>
        <strain evidence="2">Wonlab-2016</strain>
    </source>
</reference>
<feature type="region of interest" description="Disordered" evidence="1">
    <location>
        <begin position="1"/>
        <end position="22"/>
    </location>
</feature>
<dbReference type="AlphaFoldDB" id="A0ABD0LT08"/>
<dbReference type="EMBL" id="JACVVK020000027">
    <property type="protein sequence ID" value="KAK7502149.1"/>
    <property type="molecule type" value="Genomic_DNA"/>
</dbReference>
<protein>
    <submittedName>
        <fullName evidence="2">Uncharacterized protein</fullName>
    </submittedName>
</protein>
<evidence type="ECO:0000313" key="2">
    <source>
        <dbReference type="EMBL" id="KAK7502149.1"/>
    </source>
</evidence>
<keyword evidence="3" id="KW-1185">Reference proteome</keyword>
<name>A0ABD0LT08_9CAEN</name>
<feature type="region of interest" description="Disordered" evidence="1">
    <location>
        <begin position="72"/>
        <end position="99"/>
    </location>
</feature>
<feature type="region of interest" description="Disordered" evidence="1">
    <location>
        <begin position="39"/>
        <end position="59"/>
    </location>
</feature>
<gene>
    <name evidence="2" type="ORF">BaRGS_00006513</name>
</gene>
<feature type="compositionally biased region" description="Pro residues" evidence="1">
    <location>
        <begin position="41"/>
        <end position="53"/>
    </location>
</feature>
<comment type="caution">
    <text evidence="2">The sequence shown here is derived from an EMBL/GenBank/DDBJ whole genome shotgun (WGS) entry which is preliminary data.</text>
</comment>
<accession>A0ABD0LT08</accession>